<sequence>MDNLDPTFNKFTGHFKKILVSAQELAISLRNKSVDPLHLLYALTITKGCLGADILAKNKFTLEEAKSILSILNNEHQPIANGLPTMSEMTQKIIEKAVTVAYQYQHRYIGTEHLLMSLMSSQDGSLLKFLSSKNIKPEVIRQNLETILKSTSKFPDLTMNQKNDLNITPENELERILTGQTTGQEIALDNYTIDLTDEEVQREIDPVIGRADEIERLIQILSRRTKNNPIILGDPGVGKTAIVEGLAKRITQGKVPDILLNKKILSLDLGSAVAGTIFRGEFENRIKKIIDEIKQDKNIILFIDEIHNLMGAGSATGSLDAANMLKPALARGQLRCIGATTPEEFKKHIETDPAFERRFQPIILKESTKQETIEIITGLKKNYEKYHNVKIADDA</sequence>
<keyword evidence="7" id="KW-0378">Hydrolase</keyword>
<dbReference type="PANTHER" id="PTHR11638:SF18">
    <property type="entry name" value="HEAT SHOCK PROTEIN 104"/>
    <property type="match status" value="1"/>
</dbReference>
<evidence type="ECO:0000256" key="3">
    <source>
        <dbReference type="ARBA" id="ARBA00022840"/>
    </source>
</evidence>
<keyword evidence="7" id="KW-0645">Protease</keyword>
<dbReference type="SUPFAM" id="SSF81923">
    <property type="entry name" value="Double Clp-N motif"/>
    <property type="match status" value="2"/>
</dbReference>
<keyword evidence="2" id="KW-0547">Nucleotide-binding</keyword>
<keyword evidence="4" id="KW-0143">Chaperone</keyword>
<dbReference type="GO" id="GO:0008233">
    <property type="term" value="F:peptidase activity"/>
    <property type="evidence" value="ECO:0007669"/>
    <property type="project" value="UniProtKB-KW"/>
</dbReference>
<dbReference type="InterPro" id="IPR036628">
    <property type="entry name" value="Clp_N_dom_sf"/>
</dbReference>
<dbReference type="SMART" id="SM00382">
    <property type="entry name" value="AAA"/>
    <property type="match status" value="1"/>
</dbReference>
<dbReference type="Pfam" id="PF17871">
    <property type="entry name" value="AAA_lid_9"/>
    <property type="match status" value="1"/>
</dbReference>
<evidence type="ECO:0000256" key="5">
    <source>
        <dbReference type="PROSITE-ProRule" id="PRU01251"/>
    </source>
</evidence>
<evidence type="ECO:0000256" key="4">
    <source>
        <dbReference type="ARBA" id="ARBA00023186"/>
    </source>
</evidence>
<accession>A0A2M8DQ47</accession>
<gene>
    <name evidence="7" type="ORF">CO073_04390</name>
</gene>
<dbReference type="PANTHER" id="PTHR11638">
    <property type="entry name" value="ATP-DEPENDENT CLP PROTEASE"/>
    <property type="match status" value="1"/>
</dbReference>
<dbReference type="FunFam" id="3.40.50.300:FF:000010">
    <property type="entry name" value="Chaperone clpB 1, putative"/>
    <property type="match status" value="1"/>
</dbReference>
<organism evidence="7 8">
    <name type="scientific">Candidatus Komeilibacteria bacterium CG_4_9_14_0_8_um_filter_36_9</name>
    <dbReference type="NCBI Taxonomy" id="1974473"/>
    <lineage>
        <taxon>Bacteria</taxon>
        <taxon>Candidatus Komeiliibacteriota</taxon>
    </lineage>
</organism>
<dbReference type="Gene3D" id="3.40.50.300">
    <property type="entry name" value="P-loop containing nucleotide triphosphate hydrolases"/>
    <property type="match status" value="1"/>
</dbReference>
<dbReference type="Pfam" id="PF02861">
    <property type="entry name" value="Clp_N"/>
    <property type="match status" value="2"/>
</dbReference>
<keyword evidence="1 5" id="KW-0677">Repeat</keyword>
<evidence type="ECO:0000259" key="6">
    <source>
        <dbReference type="PROSITE" id="PS51903"/>
    </source>
</evidence>
<dbReference type="AlphaFoldDB" id="A0A2M8DQ47"/>
<dbReference type="SUPFAM" id="SSF52540">
    <property type="entry name" value="P-loop containing nucleoside triphosphate hydrolases"/>
    <property type="match status" value="1"/>
</dbReference>
<dbReference type="InterPro" id="IPR003593">
    <property type="entry name" value="AAA+_ATPase"/>
</dbReference>
<comment type="caution">
    <text evidence="7">The sequence shown here is derived from an EMBL/GenBank/DDBJ whole genome shotgun (WGS) entry which is preliminary data.</text>
</comment>
<dbReference type="GO" id="GO:0006508">
    <property type="term" value="P:proteolysis"/>
    <property type="evidence" value="ECO:0007669"/>
    <property type="project" value="UniProtKB-KW"/>
</dbReference>
<dbReference type="GO" id="GO:0005737">
    <property type="term" value="C:cytoplasm"/>
    <property type="evidence" value="ECO:0007669"/>
    <property type="project" value="TreeGrafter"/>
</dbReference>
<dbReference type="GO" id="GO:0016887">
    <property type="term" value="F:ATP hydrolysis activity"/>
    <property type="evidence" value="ECO:0007669"/>
    <property type="project" value="InterPro"/>
</dbReference>
<protein>
    <submittedName>
        <fullName evidence="7">ATP-dependent Clp protease ATP-binding subunit ClpC</fullName>
    </submittedName>
</protein>
<dbReference type="Gene3D" id="1.10.8.60">
    <property type="match status" value="1"/>
</dbReference>
<dbReference type="PROSITE" id="PS51903">
    <property type="entry name" value="CLP_R"/>
    <property type="match status" value="1"/>
</dbReference>
<evidence type="ECO:0000313" key="8">
    <source>
        <dbReference type="Proteomes" id="UP000230136"/>
    </source>
</evidence>
<dbReference type="InterPro" id="IPR018368">
    <property type="entry name" value="ClpA/B_CS1"/>
</dbReference>
<evidence type="ECO:0000256" key="1">
    <source>
        <dbReference type="ARBA" id="ARBA00022737"/>
    </source>
</evidence>
<keyword evidence="3 7" id="KW-0067">ATP-binding</keyword>
<dbReference type="PROSITE" id="PS00870">
    <property type="entry name" value="CLPAB_1"/>
    <property type="match status" value="1"/>
</dbReference>
<dbReference type="GO" id="GO:0005524">
    <property type="term" value="F:ATP binding"/>
    <property type="evidence" value="ECO:0007669"/>
    <property type="project" value="UniProtKB-KW"/>
</dbReference>
<proteinExistence type="predicted"/>
<dbReference type="GO" id="GO:0034605">
    <property type="term" value="P:cellular response to heat"/>
    <property type="evidence" value="ECO:0007669"/>
    <property type="project" value="TreeGrafter"/>
</dbReference>
<dbReference type="CDD" id="cd00009">
    <property type="entry name" value="AAA"/>
    <property type="match status" value="1"/>
</dbReference>
<feature type="domain" description="Clp R" evidence="6">
    <location>
        <begin position="8"/>
        <end position="150"/>
    </location>
</feature>
<dbReference type="InterPro" id="IPR003959">
    <property type="entry name" value="ATPase_AAA_core"/>
</dbReference>
<dbReference type="Pfam" id="PF00004">
    <property type="entry name" value="AAA"/>
    <property type="match status" value="1"/>
</dbReference>
<evidence type="ECO:0000256" key="2">
    <source>
        <dbReference type="ARBA" id="ARBA00022741"/>
    </source>
</evidence>
<dbReference type="EMBL" id="PFSY01000201">
    <property type="protein sequence ID" value="PJC01086.1"/>
    <property type="molecule type" value="Genomic_DNA"/>
</dbReference>
<evidence type="ECO:0000313" key="7">
    <source>
        <dbReference type="EMBL" id="PJC01086.1"/>
    </source>
</evidence>
<dbReference type="InterPro" id="IPR027417">
    <property type="entry name" value="P-loop_NTPase"/>
</dbReference>
<dbReference type="Gene3D" id="1.10.1780.10">
    <property type="entry name" value="Clp, N-terminal domain"/>
    <property type="match status" value="1"/>
</dbReference>
<dbReference type="InterPro" id="IPR041546">
    <property type="entry name" value="ClpA/ClpB_AAA_lid"/>
</dbReference>
<dbReference type="Proteomes" id="UP000230136">
    <property type="component" value="Unassembled WGS sequence"/>
</dbReference>
<name>A0A2M8DQ47_9BACT</name>
<dbReference type="InterPro" id="IPR004176">
    <property type="entry name" value="Clp_R_N"/>
</dbReference>
<dbReference type="InterPro" id="IPR050130">
    <property type="entry name" value="ClpA_ClpB"/>
</dbReference>
<feature type="non-terminal residue" evidence="7">
    <location>
        <position position="395"/>
    </location>
</feature>
<reference evidence="8" key="1">
    <citation type="submission" date="2017-09" db="EMBL/GenBank/DDBJ databases">
        <title>Depth-based differentiation of microbial function through sediment-hosted aquifers and enrichment of novel symbionts in the deep terrestrial subsurface.</title>
        <authorList>
            <person name="Probst A.J."/>
            <person name="Ladd B."/>
            <person name="Jarett J.K."/>
            <person name="Geller-Mcgrath D.E."/>
            <person name="Sieber C.M.K."/>
            <person name="Emerson J.B."/>
            <person name="Anantharaman K."/>
            <person name="Thomas B.C."/>
            <person name="Malmstrom R."/>
            <person name="Stieglmeier M."/>
            <person name="Klingl A."/>
            <person name="Woyke T."/>
            <person name="Ryan C.M."/>
            <person name="Banfield J.F."/>
        </authorList>
    </citation>
    <scope>NUCLEOTIDE SEQUENCE [LARGE SCALE GENOMIC DNA]</scope>
</reference>